<dbReference type="RefSeq" id="WP_213238515.1">
    <property type="nucleotide sequence ID" value="NZ_JAHBCL010000051.1"/>
</dbReference>
<dbReference type="CDD" id="cd06558">
    <property type="entry name" value="crotonase-like"/>
    <property type="match status" value="1"/>
</dbReference>
<dbReference type="Gene3D" id="1.10.1040.50">
    <property type="match status" value="1"/>
</dbReference>
<protein>
    <submittedName>
        <fullName evidence="8">Enoyl-CoA hydratase/isomerase family protein</fullName>
    </submittedName>
</protein>
<dbReference type="Pfam" id="PF16113">
    <property type="entry name" value="ECH_2"/>
    <property type="match status" value="1"/>
</dbReference>
<gene>
    <name evidence="8" type="ORF">KHM83_18475</name>
</gene>
<evidence type="ECO:0000256" key="4">
    <source>
        <dbReference type="ARBA" id="ARBA00049556"/>
    </source>
</evidence>
<dbReference type="InterPro" id="IPR045004">
    <property type="entry name" value="ECH_dom"/>
</dbReference>
<dbReference type="PANTHER" id="PTHR48075:SF7">
    <property type="entry name" value="3-HYDROXYACYL-COA DEHYDROGENASE-RELATED"/>
    <property type="match status" value="1"/>
</dbReference>
<feature type="domain" description="3-hydroxyacyl-CoA dehydrogenase C-terminal" evidence="5">
    <location>
        <begin position="208"/>
        <end position="307"/>
    </location>
</feature>
<accession>A0ABS5PU08</accession>
<dbReference type="SUPFAM" id="SSF48179">
    <property type="entry name" value="6-phosphogluconate dehydrogenase C-terminal domain-like"/>
    <property type="match status" value="2"/>
</dbReference>
<dbReference type="InterPro" id="IPR036291">
    <property type="entry name" value="NAD(P)-bd_dom_sf"/>
</dbReference>
<dbReference type="PANTHER" id="PTHR48075">
    <property type="entry name" value="3-HYDROXYACYL-COA DEHYDROGENASE FAMILY PROTEIN"/>
    <property type="match status" value="1"/>
</dbReference>
<dbReference type="SUPFAM" id="SSF52096">
    <property type="entry name" value="ClpP/crotonase"/>
    <property type="match status" value="1"/>
</dbReference>
<dbReference type="InterPro" id="IPR029045">
    <property type="entry name" value="ClpP/crotonase-like_dom_sf"/>
</dbReference>
<dbReference type="SUPFAM" id="SSF51735">
    <property type="entry name" value="NAD(P)-binding Rossmann-fold domains"/>
    <property type="match status" value="1"/>
</dbReference>
<keyword evidence="9" id="KW-1185">Reference proteome</keyword>
<proteinExistence type="inferred from homology"/>
<name>A0ABS5PU08_9FIRM</name>
<keyword evidence="2" id="KW-0560">Oxidoreductase</keyword>
<dbReference type="Proteomes" id="UP000746471">
    <property type="component" value="Unassembled WGS sequence"/>
</dbReference>
<dbReference type="InterPro" id="IPR008927">
    <property type="entry name" value="6-PGluconate_DH-like_C_sf"/>
</dbReference>
<dbReference type="InterPro" id="IPR006108">
    <property type="entry name" value="3HC_DH_C"/>
</dbReference>
<evidence type="ECO:0000259" key="7">
    <source>
        <dbReference type="Pfam" id="PF16113"/>
    </source>
</evidence>
<keyword evidence="3" id="KW-0520">NAD</keyword>
<evidence type="ECO:0000256" key="1">
    <source>
        <dbReference type="ARBA" id="ARBA00009463"/>
    </source>
</evidence>
<comment type="similarity">
    <text evidence="1">Belongs to the 3-hydroxyacyl-CoA dehydrogenase family.</text>
</comment>
<sequence length="779" mass="87079">MKYQINKVTVLGAGVMGSGIAAHIAGIGIPVCLLDMVPNNLTDDEKARGLTLESAEVRNKLAKRGKDNVTNPRNKSVFHKSVGQRIEIGNFEDNMDMISDSDWVIEVIVEKLEPKKEMMKKIAKYVKEGAIVSSNTSGVSINKIVEDMPLAFRQHFMGTHFFNPPRYMKLFELIPSRDTSQELVDFMAAFATKRLGKGVVSANDTPNFIGNRIGAYAFSNAIQMMDKYNYSIPKVDLLLGTIVKRPKSAIFKTMDMVGLDIYYNVANNVINNIDDEREKLEFKVPEIVQNLINKGYMGDKAKQGFYKTEKTETGKKKLVWDEGTQDYVALENVKVDAIGEALQSKDPLKAIINGSSEENKFVWEITKNVLLYSARRVPEITTDYRLIDKAMVWGYNWALGPFQMWDSIGVEDAVERMEKEGETIPQWVLERIKEGNTKFYSGNDIDVQYTHLSSSKNKVVRENSDAALIDIGDDVLCLQFKSKGNTITDDVMTIIYEAVEETEKNYKGLVIGNESKNFSAGANLVLISQLAREENWKGLEAVVDKFQKANMALKYCKKPVVAAPFNMTLGGGAEIAMHAHKVTPSVETYMGLVEVGVGLIPGGGGTKELLLRATENLNKPTSVERVNVVKKVWQNIATAKVSGSAYEASEQGFIRTSDKIVMNNDYLIDEAKKMVLAMAEDGFTPLQEKVIYVVGTKGRAAIQYEINFMKNGHFISDYDAYLADKIAYVLTGGDVPDGTMLREEQMLQLEKDVFVALCKEEKTQKRIDYMLKTGRALRN</sequence>
<evidence type="ECO:0000259" key="6">
    <source>
        <dbReference type="Pfam" id="PF02737"/>
    </source>
</evidence>
<evidence type="ECO:0000313" key="9">
    <source>
        <dbReference type="Proteomes" id="UP000746471"/>
    </source>
</evidence>
<comment type="caution">
    <text evidence="8">The sequence shown here is derived from an EMBL/GenBank/DDBJ whole genome shotgun (WGS) entry which is preliminary data.</text>
</comment>
<feature type="domain" description="3-hydroxyacyl-CoA dehydrogenase NAD binding" evidence="6">
    <location>
        <begin position="7"/>
        <end position="204"/>
    </location>
</feature>
<dbReference type="Pfam" id="PF00725">
    <property type="entry name" value="3HCDH"/>
    <property type="match status" value="1"/>
</dbReference>
<dbReference type="Gene3D" id="3.90.226.10">
    <property type="entry name" value="2-enoyl-CoA Hydratase, Chain A, domain 1"/>
    <property type="match status" value="1"/>
</dbReference>
<dbReference type="Pfam" id="PF02737">
    <property type="entry name" value="3HCDH_N"/>
    <property type="match status" value="1"/>
</dbReference>
<dbReference type="Gene3D" id="3.40.50.720">
    <property type="entry name" value="NAD(P)-binding Rossmann-like Domain"/>
    <property type="match status" value="1"/>
</dbReference>
<feature type="domain" description="Enoyl-CoA hydratase/isomerase" evidence="7">
    <location>
        <begin position="477"/>
        <end position="659"/>
    </location>
</feature>
<evidence type="ECO:0000256" key="2">
    <source>
        <dbReference type="ARBA" id="ARBA00023002"/>
    </source>
</evidence>
<reference evidence="8 9" key="1">
    <citation type="submission" date="2021-05" db="EMBL/GenBank/DDBJ databases">
        <title>Fusibacter ferrireducens sp. nov., an anaerobic, sulfur- and Fe-reducing bacterium isolated from the mangrove sediment.</title>
        <authorList>
            <person name="Qiu D."/>
        </authorList>
    </citation>
    <scope>NUCLEOTIDE SEQUENCE [LARGE SCALE GENOMIC DNA]</scope>
    <source>
        <strain evidence="8 9">DSM 12116</strain>
    </source>
</reference>
<dbReference type="InterPro" id="IPR006176">
    <property type="entry name" value="3-OHacyl-CoA_DH_NAD-bd"/>
</dbReference>
<evidence type="ECO:0000259" key="5">
    <source>
        <dbReference type="Pfam" id="PF00725"/>
    </source>
</evidence>
<evidence type="ECO:0000313" key="8">
    <source>
        <dbReference type="EMBL" id="MBS7528658.1"/>
    </source>
</evidence>
<organism evidence="8 9">
    <name type="scientific">Fusibacter paucivorans</name>
    <dbReference type="NCBI Taxonomy" id="76009"/>
    <lineage>
        <taxon>Bacteria</taxon>
        <taxon>Bacillati</taxon>
        <taxon>Bacillota</taxon>
        <taxon>Clostridia</taxon>
        <taxon>Eubacteriales</taxon>
        <taxon>Eubacteriales Family XII. Incertae Sedis</taxon>
        <taxon>Fusibacter</taxon>
    </lineage>
</organism>
<comment type="catalytic activity">
    <reaction evidence="4">
        <text>a (3S)-3-hydroxyacyl-CoA + NAD(+) = a 3-oxoacyl-CoA + NADH + H(+)</text>
        <dbReference type="Rhea" id="RHEA:22432"/>
        <dbReference type="ChEBI" id="CHEBI:15378"/>
        <dbReference type="ChEBI" id="CHEBI:57318"/>
        <dbReference type="ChEBI" id="CHEBI:57540"/>
        <dbReference type="ChEBI" id="CHEBI:57945"/>
        <dbReference type="ChEBI" id="CHEBI:90726"/>
        <dbReference type="EC" id="1.1.1.35"/>
    </reaction>
</comment>
<evidence type="ECO:0000256" key="3">
    <source>
        <dbReference type="ARBA" id="ARBA00023027"/>
    </source>
</evidence>
<dbReference type="EMBL" id="JAHBCL010000051">
    <property type="protein sequence ID" value="MBS7528658.1"/>
    <property type="molecule type" value="Genomic_DNA"/>
</dbReference>